<dbReference type="AlphaFoldDB" id="A0A6P2D033"/>
<sequence>MLGRTAGRRLRAWEEAGIWNRLHADLLRLLRQADKLDPSVAVGTVIVRAFGGRGPEPD</sequence>
<name>A0A6P2D033_9BACT</name>
<dbReference type="KEGG" id="gms:SOIL9_32150"/>
<evidence type="ECO:0000313" key="2">
    <source>
        <dbReference type="Proteomes" id="UP000464178"/>
    </source>
</evidence>
<dbReference type="EMBL" id="LR593886">
    <property type="protein sequence ID" value="VTR94499.1"/>
    <property type="molecule type" value="Genomic_DNA"/>
</dbReference>
<reference evidence="1 2" key="1">
    <citation type="submission" date="2019-05" db="EMBL/GenBank/DDBJ databases">
        <authorList>
            <consortium name="Science for Life Laboratories"/>
        </authorList>
    </citation>
    <scope>NUCLEOTIDE SEQUENCE [LARGE SCALE GENOMIC DNA]</scope>
    <source>
        <strain evidence="1">Soil9</strain>
    </source>
</reference>
<organism evidence="1 2">
    <name type="scientific">Gemmata massiliana</name>
    <dbReference type="NCBI Taxonomy" id="1210884"/>
    <lineage>
        <taxon>Bacteria</taxon>
        <taxon>Pseudomonadati</taxon>
        <taxon>Planctomycetota</taxon>
        <taxon>Planctomycetia</taxon>
        <taxon>Gemmatales</taxon>
        <taxon>Gemmataceae</taxon>
        <taxon>Gemmata</taxon>
    </lineage>
</organism>
<gene>
    <name evidence="1" type="ORF">SOIL9_32150</name>
</gene>
<protein>
    <submittedName>
        <fullName evidence="1">Uncharacterized protein</fullName>
    </submittedName>
</protein>
<dbReference type="Proteomes" id="UP000464178">
    <property type="component" value="Chromosome"/>
</dbReference>
<accession>A0A6P2D033</accession>
<proteinExistence type="predicted"/>
<evidence type="ECO:0000313" key="1">
    <source>
        <dbReference type="EMBL" id="VTR94499.1"/>
    </source>
</evidence>
<dbReference type="RefSeq" id="WP_197909556.1">
    <property type="nucleotide sequence ID" value="NZ_LR593886.1"/>
</dbReference>
<keyword evidence="2" id="KW-1185">Reference proteome</keyword>